<sequence length="227" mass="23830">MCSAAGRGFDADRRLACWYRHLSIGERLALALSLSLGLHASAMLLPGSPPRAASGPGMLSVMLQPSRGGGQDHPARAAVPPLLPASEALDPVLPPIREEASSSAASTPQAMPAETSVPVAAIQATEPTGGDEEGYFPAAALDVLAVPLQPIELALPPQAPAGELRVMLRVYINERGGVDAVVAEQPDSSGVLEHEARRVFLSARFAPARRHGVAVKSYKRIEVRMQN</sequence>
<dbReference type="Proteomes" id="UP000192920">
    <property type="component" value="Unassembled WGS sequence"/>
</dbReference>
<dbReference type="AlphaFoldDB" id="A0A1Y6BRF7"/>
<organism evidence="1 2">
    <name type="scientific">Pseudogulbenkiania subflava DSM 22618</name>
    <dbReference type="NCBI Taxonomy" id="1123014"/>
    <lineage>
        <taxon>Bacteria</taxon>
        <taxon>Pseudomonadati</taxon>
        <taxon>Pseudomonadota</taxon>
        <taxon>Betaproteobacteria</taxon>
        <taxon>Neisseriales</taxon>
        <taxon>Chromobacteriaceae</taxon>
        <taxon>Pseudogulbenkiania</taxon>
    </lineage>
</organism>
<proteinExistence type="predicted"/>
<dbReference type="RefSeq" id="WP_085276412.1">
    <property type="nucleotide sequence ID" value="NZ_FXAG01000010.1"/>
</dbReference>
<accession>A0A1Y6BRF7</accession>
<gene>
    <name evidence="1" type="ORF">SAMN02745746_02156</name>
</gene>
<evidence type="ECO:0000313" key="2">
    <source>
        <dbReference type="Proteomes" id="UP000192920"/>
    </source>
</evidence>
<keyword evidence="2" id="KW-1185">Reference proteome</keyword>
<dbReference type="STRING" id="1123014.SAMN02745746_02156"/>
<dbReference type="SUPFAM" id="SSF74653">
    <property type="entry name" value="TolA/TonB C-terminal domain"/>
    <property type="match status" value="1"/>
</dbReference>
<protein>
    <submittedName>
        <fullName evidence="1">Protein TonB</fullName>
    </submittedName>
</protein>
<dbReference type="EMBL" id="FXAG01000010">
    <property type="protein sequence ID" value="SMF25125.1"/>
    <property type="molecule type" value="Genomic_DNA"/>
</dbReference>
<dbReference type="Gene3D" id="3.30.1150.10">
    <property type="match status" value="1"/>
</dbReference>
<reference evidence="2" key="1">
    <citation type="submission" date="2017-04" db="EMBL/GenBank/DDBJ databases">
        <authorList>
            <person name="Varghese N."/>
            <person name="Submissions S."/>
        </authorList>
    </citation>
    <scope>NUCLEOTIDE SEQUENCE [LARGE SCALE GENOMIC DNA]</scope>
    <source>
        <strain evidence="2">DSM 22618</strain>
    </source>
</reference>
<evidence type="ECO:0000313" key="1">
    <source>
        <dbReference type="EMBL" id="SMF25125.1"/>
    </source>
</evidence>
<name>A0A1Y6BRF7_9NEIS</name>